<reference evidence="1 2" key="1">
    <citation type="submission" date="2016-10" db="EMBL/GenBank/DDBJ databases">
        <authorList>
            <person name="Cai Z."/>
        </authorList>
    </citation>
    <scope>NUCLEOTIDE SEQUENCE [LARGE SCALE GENOMIC DNA]</scope>
</reference>
<organism evidence="1 2">
    <name type="scientific">Tetradesmus obliquus</name>
    <name type="common">Green alga</name>
    <name type="synonym">Acutodesmus obliquus</name>
    <dbReference type="NCBI Taxonomy" id="3088"/>
    <lineage>
        <taxon>Eukaryota</taxon>
        <taxon>Viridiplantae</taxon>
        <taxon>Chlorophyta</taxon>
        <taxon>core chlorophytes</taxon>
        <taxon>Chlorophyceae</taxon>
        <taxon>CS clade</taxon>
        <taxon>Sphaeropleales</taxon>
        <taxon>Scenedesmaceae</taxon>
        <taxon>Tetradesmus</taxon>
    </lineage>
</organism>
<name>A0A383WFA5_TETOB</name>
<protein>
    <submittedName>
        <fullName evidence="1">Uncharacterized protein</fullName>
    </submittedName>
</protein>
<gene>
    <name evidence="1" type="ORF">BQ4739_LOCUS16206</name>
</gene>
<proteinExistence type="predicted"/>
<dbReference type="AlphaFoldDB" id="A0A383WFA5"/>
<accession>A0A383WFA5</accession>
<evidence type="ECO:0000313" key="1">
    <source>
        <dbReference type="EMBL" id="SZX75862.1"/>
    </source>
</evidence>
<evidence type="ECO:0000313" key="2">
    <source>
        <dbReference type="Proteomes" id="UP000256970"/>
    </source>
</evidence>
<keyword evidence="2" id="KW-1185">Reference proteome</keyword>
<dbReference type="EMBL" id="FNXT01001243">
    <property type="protein sequence ID" value="SZX75862.1"/>
    <property type="molecule type" value="Genomic_DNA"/>
</dbReference>
<dbReference type="Proteomes" id="UP000256970">
    <property type="component" value="Unassembled WGS sequence"/>
</dbReference>
<sequence length="130" mass="13589">MSMSGSISMEERRLAQQRQQDCLNAAIFSGCKASATALVVSGGLCAGLLKYSEYFRSHFTVGAKASFIMLPVFYSFWWASESSVSRCSQDGSRARFRKMLGIAKPGQAAADATAAEAAAAAAAAAGTSEA</sequence>